<evidence type="ECO:0000313" key="3">
    <source>
        <dbReference type="Proteomes" id="UP000006242"/>
    </source>
</evidence>
<dbReference type="eggNOG" id="ENOG503384P">
    <property type="taxonomic scope" value="Bacteria"/>
</dbReference>
<evidence type="ECO:0000313" key="2">
    <source>
        <dbReference type="EMBL" id="ERJ17957.1"/>
    </source>
</evidence>
<keyword evidence="3" id="KW-1185">Reference proteome</keyword>
<dbReference type="AlphaFoldDB" id="U2EHW2"/>
<proteinExistence type="predicted"/>
<dbReference type="EMBL" id="AFNV02000025">
    <property type="protein sequence ID" value="ERJ17957.1"/>
    <property type="molecule type" value="Genomic_DNA"/>
</dbReference>
<feature type="chain" id="PRO_5004625808" evidence="1">
    <location>
        <begin position="32"/>
        <end position="340"/>
    </location>
</feature>
<dbReference type="STRING" id="1033802.SSPSH_003176"/>
<reference evidence="2 3" key="1">
    <citation type="journal article" date="2011" name="J. Bacteriol.">
        <title>Genome sequence of Salinisphaera shabanensis, a gammaproteobacterium from the harsh, variable environment of the brine-seawater interface of the Shaban Deep in the Red Sea.</title>
        <authorList>
            <person name="Antunes A."/>
            <person name="Alam I."/>
            <person name="Bajic V.B."/>
            <person name="Stingl U."/>
        </authorList>
    </citation>
    <scope>NUCLEOTIDE SEQUENCE [LARGE SCALE GENOMIC DNA]</scope>
    <source>
        <strain evidence="2 3">E1L3A</strain>
    </source>
</reference>
<accession>U2EHW2</accession>
<keyword evidence="1" id="KW-0732">Signal</keyword>
<reference evidence="2 3" key="2">
    <citation type="journal article" date="2013" name="PLoS ONE">
        <title>INDIGO - INtegrated Data Warehouse of MIcrobial GenOmes with Examples from the Red Sea Extremophiles.</title>
        <authorList>
            <person name="Alam I."/>
            <person name="Antunes A."/>
            <person name="Kamau A.A."/>
            <person name="Ba Alawi W."/>
            <person name="Kalkatawi M."/>
            <person name="Stingl U."/>
            <person name="Bajic V.B."/>
        </authorList>
    </citation>
    <scope>NUCLEOTIDE SEQUENCE [LARGE SCALE GENOMIC DNA]</scope>
    <source>
        <strain evidence="2 3">E1L3A</strain>
    </source>
</reference>
<gene>
    <name evidence="2" type="ORF">SSPSH_003176</name>
</gene>
<comment type="caution">
    <text evidence="2">The sequence shown here is derived from an EMBL/GenBank/DDBJ whole genome shotgun (WGS) entry which is preliminary data.</text>
</comment>
<dbReference type="OrthoDB" id="6075581at2"/>
<sequence>MMAAISTRRLACAGRCFVLSLLMCMCTLANAHSGHSDNDDATVRAVLDPLPASLEGVRVQLRRTLAPQLLISNETQQPLTVFDDDGRAFLRIGSGDVEADLGAAAFHRSNTLMAPGAFAADASQAPNWQIVEPAPHWGWFDLRLRSNDVAVPNDIQQRGKRAQVGQWRVPVQLGDERTAITGRFEFVPEPQGIPEARVTATGPLASSTLVRAMNGSARSGVFVSYRGEQALLVYGAYDEPMLRFGDGGVDVNRHSQTWQQIAPAGAPDYIAGEGADWATVSNQPNYGWVDPRIGFIDEVAATDESVVLKRWSIPIQLGEQRATIDGITEWKPVTPLAKAE</sequence>
<dbReference type="Proteomes" id="UP000006242">
    <property type="component" value="Unassembled WGS sequence"/>
</dbReference>
<organism evidence="2 3">
    <name type="scientific">Salinisphaera shabanensis E1L3A</name>
    <dbReference type="NCBI Taxonomy" id="1033802"/>
    <lineage>
        <taxon>Bacteria</taxon>
        <taxon>Pseudomonadati</taxon>
        <taxon>Pseudomonadota</taxon>
        <taxon>Gammaproteobacteria</taxon>
        <taxon>Salinisphaerales</taxon>
        <taxon>Salinisphaeraceae</taxon>
        <taxon>Salinisphaera</taxon>
    </lineage>
</organism>
<name>U2EHW2_9GAMM</name>
<protein>
    <submittedName>
        <fullName evidence="2">Uncharacterized protein</fullName>
    </submittedName>
</protein>
<feature type="signal peptide" evidence="1">
    <location>
        <begin position="1"/>
        <end position="31"/>
    </location>
</feature>
<dbReference type="RefSeq" id="WP_006915362.1">
    <property type="nucleotide sequence ID" value="NZ_AFNV02000025.1"/>
</dbReference>
<evidence type="ECO:0000256" key="1">
    <source>
        <dbReference type="SAM" id="SignalP"/>
    </source>
</evidence>